<evidence type="ECO:0000313" key="7">
    <source>
        <dbReference type="EMBL" id="PZN73127.1"/>
    </source>
</evidence>
<organism evidence="7 8">
    <name type="scientific">Candidatus Methylumidiphilus alinenensis</name>
    <dbReference type="NCBI Taxonomy" id="2202197"/>
    <lineage>
        <taxon>Bacteria</taxon>
        <taxon>Pseudomonadati</taxon>
        <taxon>Pseudomonadota</taxon>
        <taxon>Gammaproteobacteria</taxon>
        <taxon>Methylococcales</taxon>
        <taxon>Candidatus Methylumidiphilus</taxon>
    </lineage>
</organism>
<reference evidence="7 8" key="1">
    <citation type="journal article" date="2018" name="Aquat. Microb. Ecol.">
        <title>Gammaproteobacterial methanotrophs dominate.</title>
        <authorList>
            <person name="Rissanen A.J."/>
            <person name="Saarenheimo J."/>
            <person name="Tiirola M."/>
            <person name="Peura S."/>
            <person name="Aalto S.L."/>
            <person name="Karvinen A."/>
            <person name="Nykanen H."/>
        </authorList>
    </citation>
    <scope>NUCLEOTIDE SEQUENCE [LARGE SCALE GENOMIC DNA]</scope>
    <source>
        <strain evidence="7">AMbin10</strain>
    </source>
</reference>
<evidence type="ECO:0000256" key="1">
    <source>
        <dbReference type="ARBA" id="ARBA00006594"/>
    </source>
</evidence>
<dbReference type="PANTHER" id="PTHR30481:SF2">
    <property type="entry name" value="SITE-SPECIFIC DNA-METHYLTRANSFERASE (ADENINE-SPECIFIC)"/>
    <property type="match status" value="1"/>
</dbReference>
<dbReference type="GO" id="GO:0006298">
    <property type="term" value="P:mismatch repair"/>
    <property type="evidence" value="ECO:0007669"/>
    <property type="project" value="TreeGrafter"/>
</dbReference>
<dbReference type="GO" id="GO:0032259">
    <property type="term" value="P:methylation"/>
    <property type="evidence" value="ECO:0007669"/>
    <property type="project" value="UniProtKB-KW"/>
</dbReference>
<dbReference type="GO" id="GO:0009007">
    <property type="term" value="F:site-specific DNA-methyltransferase (adenine-specific) activity"/>
    <property type="evidence" value="ECO:0007669"/>
    <property type="project" value="UniProtKB-EC"/>
</dbReference>
<dbReference type="GO" id="GO:0009307">
    <property type="term" value="P:DNA restriction-modification system"/>
    <property type="evidence" value="ECO:0007669"/>
    <property type="project" value="InterPro"/>
</dbReference>
<gene>
    <name evidence="7" type="ORF">DM484_23200</name>
</gene>
<dbReference type="GO" id="GO:0043565">
    <property type="term" value="F:sequence-specific DNA binding"/>
    <property type="evidence" value="ECO:0007669"/>
    <property type="project" value="TreeGrafter"/>
</dbReference>
<dbReference type="InterPro" id="IPR023095">
    <property type="entry name" value="Ade_MeTrfase_dom_2"/>
</dbReference>
<comment type="caution">
    <text evidence="7">The sequence shown here is derived from an EMBL/GenBank/DDBJ whole genome shotgun (WGS) entry which is preliminary data.</text>
</comment>
<evidence type="ECO:0000256" key="6">
    <source>
        <dbReference type="ARBA" id="ARBA00047942"/>
    </source>
</evidence>
<name>A0A2W4SNP8_9GAMM</name>
<accession>A0A2W4SNP8</accession>
<evidence type="ECO:0000256" key="5">
    <source>
        <dbReference type="ARBA" id="ARBA00022691"/>
    </source>
</evidence>
<dbReference type="SUPFAM" id="SSF53335">
    <property type="entry name" value="S-adenosyl-L-methionine-dependent methyltransferases"/>
    <property type="match status" value="1"/>
</dbReference>
<dbReference type="GO" id="GO:1904047">
    <property type="term" value="F:S-adenosyl-L-methionine binding"/>
    <property type="evidence" value="ECO:0007669"/>
    <property type="project" value="TreeGrafter"/>
</dbReference>
<dbReference type="EMBL" id="QJPH01000465">
    <property type="protein sequence ID" value="PZN73127.1"/>
    <property type="molecule type" value="Genomic_DNA"/>
</dbReference>
<dbReference type="PIRSF" id="PIRSF000398">
    <property type="entry name" value="M_m6A_EcoRV"/>
    <property type="match status" value="1"/>
</dbReference>
<dbReference type="InterPro" id="IPR029063">
    <property type="entry name" value="SAM-dependent_MTases_sf"/>
</dbReference>
<evidence type="ECO:0000256" key="4">
    <source>
        <dbReference type="ARBA" id="ARBA00022679"/>
    </source>
</evidence>
<dbReference type="Pfam" id="PF02086">
    <property type="entry name" value="MethyltransfD12"/>
    <property type="match status" value="1"/>
</dbReference>
<dbReference type="Gene3D" id="3.40.50.150">
    <property type="entry name" value="Vaccinia Virus protein VP39"/>
    <property type="match status" value="1"/>
</dbReference>
<dbReference type="Gene3D" id="1.10.1020.10">
    <property type="entry name" value="Adenine-specific Methyltransferase, Domain 2"/>
    <property type="match status" value="1"/>
</dbReference>
<evidence type="ECO:0000256" key="3">
    <source>
        <dbReference type="ARBA" id="ARBA00022603"/>
    </source>
</evidence>
<comment type="catalytic activity">
    <reaction evidence="6">
        <text>a 2'-deoxyadenosine in DNA + S-adenosyl-L-methionine = an N(6)-methyl-2'-deoxyadenosine in DNA + S-adenosyl-L-homocysteine + H(+)</text>
        <dbReference type="Rhea" id="RHEA:15197"/>
        <dbReference type="Rhea" id="RHEA-COMP:12418"/>
        <dbReference type="Rhea" id="RHEA-COMP:12419"/>
        <dbReference type="ChEBI" id="CHEBI:15378"/>
        <dbReference type="ChEBI" id="CHEBI:57856"/>
        <dbReference type="ChEBI" id="CHEBI:59789"/>
        <dbReference type="ChEBI" id="CHEBI:90615"/>
        <dbReference type="ChEBI" id="CHEBI:90616"/>
        <dbReference type="EC" id="2.1.1.72"/>
    </reaction>
</comment>
<keyword evidence="3 7" id="KW-0489">Methyltransferase</keyword>
<protein>
    <recommendedName>
        <fullName evidence="2">site-specific DNA-methyltransferase (adenine-specific)</fullName>
        <ecNumber evidence="2">2.1.1.72</ecNumber>
    </recommendedName>
</protein>
<dbReference type="PANTHER" id="PTHR30481">
    <property type="entry name" value="DNA ADENINE METHYLASE"/>
    <property type="match status" value="1"/>
</dbReference>
<dbReference type="Proteomes" id="UP000249396">
    <property type="component" value="Unassembled WGS sequence"/>
</dbReference>
<dbReference type="AlphaFoldDB" id="A0A2W4SNP8"/>
<evidence type="ECO:0000313" key="8">
    <source>
        <dbReference type="Proteomes" id="UP000249396"/>
    </source>
</evidence>
<sequence length="283" mass="32592">MYAVSPLRYPGAKWRLENFVSAILKDNNLEGGHYAEPFAGGASLALSLLLNGTVSEVHLNDLDRSVFAFWKSITEYSDDLIKRIISTPVTMDVWFTQREIQKNKKNADILDLGFSTFFLNRTNRSGILTAGVIGGKNQIGPWKIDARYNKKNLVDRIARIMPYRSRIHANNIDALQFIRHTIPYLPQKSFIYLDPPYYVKGQDLYMNAYEPENHAELASAVLFDLKHPWMVSYDDMPEIHQLYCGVKKECYILRYSASQQRKGQEVVFLEPKLRIQANLLHNT</sequence>
<keyword evidence="5" id="KW-0949">S-adenosyl-L-methionine</keyword>
<dbReference type="InterPro" id="IPR012327">
    <property type="entry name" value="MeTrfase_D12"/>
</dbReference>
<dbReference type="InterPro" id="IPR012263">
    <property type="entry name" value="M_m6A_EcoRV"/>
</dbReference>
<keyword evidence="4 7" id="KW-0808">Transferase</keyword>
<comment type="similarity">
    <text evidence="1">Belongs to the N(4)/N(6)-methyltransferase family.</text>
</comment>
<dbReference type="PRINTS" id="PR00505">
    <property type="entry name" value="D12N6MTFRASE"/>
</dbReference>
<evidence type="ECO:0000256" key="2">
    <source>
        <dbReference type="ARBA" id="ARBA00011900"/>
    </source>
</evidence>
<dbReference type="EC" id="2.1.1.72" evidence="2"/>
<proteinExistence type="inferred from homology"/>